<dbReference type="PANTHER" id="PTHR19848:SF8">
    <property type="entry name" value="F-BOX AND WD REPEAT DOMAIN CONTAINING 7"/>
    <property type="match status" value="1"/>
</dbReference>
<dbReference type="InterPro" id="IPR001810">
    <property type="entry name" value="F-box_dom"/>
</dbReference>
<dbReference type="PROSITE" id="PS50082">
    <property type="entry name" value="WD_REPEATS_2"/>
    <property type="match status" value="5"/>
</dbReference>
<dbReference type="PROSITE" id="PS50181">
    <property type="entry name" value="FBOX"/>
    <property type="match status" value="1"/>
</dbReference>
<dbReference type="Pfam" id="PF00400">
    <property type="entry name" value="WD40"/>
    <property type="match status" value="6"/>
</dbReference>
<dbReference type="Pfam" id="PF16856">
    <property type="entry name" value="CDC4_D"/>
    <property type="match status" value="1"/>
</dbReference>
<dbReference type="SUPFAM" id="SSF50978">
    <property type="entry name" value="WD40 repeat-like"/>
    <property type="match status" value="1"/>
</dbReference>
<feature type="repeat" description="WD" evidence="3">
    <location>
        <begin position="432"/>
        <end position="472"/>
    </location>
</feature>
<feature type="repeat" description="WD" evidence="3">
    <location>
        <begin position="642"/>
        <end position="681"/>
    </location>
</feature>
<dbReference type="PROSITE" id="PS00678">
    <property type="entry name" value="WD_REPEATS_1"/>
    <property type="match status" value="3"/>
</dbReference>
<dbReference type="InterPro" id="IPR001680">
    <property type="entry name" value="WD40_rpt"/>
</dbReference>
<dbReference type="Pfam" id="PF12937">
    <property type="entry name" value="F-box-like"/>
    <property type="match status" value="1"/>
</dbReference>
<proteinExistence type="predicted"/>
<comment type="caution">
    <text evidence="6">The sequence shown here is derived from an EMBL/GenBank/DDBJ whole genome shotgun (WGS) entry which is preliminary data.</text>
</comment>
<dbReference type="SMART" id="SM00320">
    <property type="entry name" value="WD40"/>
    <property type="match status" value="7"/>
</dbReference>
<evidence type="ECO:0000256" key="4">
    <source>
        <dbReference type="SAM" id="MobiDB-lite"/>
    </source>
</evidence>
<evidence type="ECO:0000256" key="1">
    <source>
        <dbReference type="ARBA" id="ARBA00022574"/>
    </source>
</evidence>
<gene>
    <name evidence="6" type="ORF">SU7_0994</name>
</gene>
<evidence type="ECO:0000313" key="6">
    <source>
        <dbReference type="EMBL" id="EJS43915.1"/>
    </source>
</evidence>
<protein>
    <submittedName>
        <fullName evidence="6">Cdc4p</fullName>
    </submittedName>
</protein>
<keyword evidence="1 3" id="KW-0853">WD repeat</keyword>
<organism evidence="6 7">
    <name type="scientific">Saccharomyces arboricola (strain H-6 / AS 2.3317 / CBS 10644)</name>
    <name type="common">Yeast</name>
    <dbReference type="NCBI Taxonomy" id="1160507"/>
    <lineage>
        <taxon>Eukaryota</taxon>
        <taxon>Fungi</taxon>
        <taxon>Dikarya</taxon>
        <taxon>Ascomycota</taxon>
        <taxon>Saccharomycotina</taxon>
        <taxon>Saccharomycetes</taxon>
        <taxon>Saccharomycetales</taxon>
        <taxon>Saccharomycetaceae</taxon>
        <taxon>Saccharomyces</taxon>
    </lineage>
</organism>
<keyword evidence="7" id="KW-1185">Reference proteome</keyword>
<dbReference type="AlphaFoldDB" id="J8PP46"/>
<dbReference type="EMBL" id="ALIE01000068">
    <property type="protein sequence ID" value="EJS43915.1"/>
    <property type="molecule type" value="Genomic_DNA"/>
</dbReference>
<name>J8PP46_SACAR</name>
<keyword evidence="2" id="KW-0677">Repeat</keyword>
<feature type="domain" description="F-box" evidence="5">
    <location>
        <begin position="286"/>
        <end position="333"/>
    </location>
</feature>
<dbReference type="InterPro" id="IPR031740">
    <property type="entry name" value="Cdc4_D"/>
</dbReference>
<dbReference type="PROSITE" id="PS50294">
    <property type="entry name" value="WD_REPEATS_REGION"/>
    <property type="match status" value="4"/>
</dbReference>
<dbReference type="SUPFAM" id="SSF81383">
    <property type="entry name" value="F-box domain"/>
    <property type="match status" value="1"/>
</dbReference>
<dbReference type="PANTHER" id="PTHR19848">
    <property type="entry name" value="WD40 REPEAT PROTEIN"/>
    <property type="match status" value="1"/>
</dbReference>
<evidence type="ECO:0000259" key="5">
    <source>
        <dbReference type="PROSITE" id="PS50181"/>
    </source>
</evidence>
<dbReference type="InterPro" id="IPR020472">
    <property type="entry name" value="WD40_PAC1"/>
</dbReference>
<dbReference type="InterPro" id="IPR036322">
    <property type="entry name" value="WD40_repeat_dom_sf"/>
</dbReference>
<dbReference type="InterPro" id="IPR019775">
    <property type="entry name" value="WD40_repeat_CS"/>
</dbReference>
<evidence type="ECO:0000256" key="2">
    <source>
        <dbReference type="ARBA" id="ARBA00022737"/>
    </source>
</evidence>
<evidence type="ECO:0000256" key="3">
    <source>
        <dbReference type="PROSITE-ProRule" id="PRU00221"/>
    </source>
</evidence>
<feature type="region of interest" description="Disordered" evidence="4">
    <location>
        <begin position="39"/>
        <end position="58"/>
    </location>
</feature>
<dbReference type="InterPro" id="IPR015943">
    <property type="entry name" value="WD40/YVTN_repeat-like_dom_sf"/>
</dbReference>
<reference evidence="6 7" key="1">
    <citation type="journal article" date="2013" name="BMC Genomics">
        <title>High quality de novo sequencing and assembly of the Saccharomyces arboricolus genome.</title>
        <authorList>
            <person name="Liti G."/>
            <person name="Nguyen Ba A.N."/>
            <person name="Blythe M."/>
            <person name="Mueller C.A."/>
            <person name="Bergstroem A."/>
            <person name="Cubillos F.A."/>
            <person name="Dafhnis-Calas F."/>
            <person name="Khoshraftar S."/>
            <person name="Malla S."/>
            <person name="Mehta N."/>
            <person name="Siow C.C."/>
            <person name="Warringer J."/>
            <person name="Moses A.M."/>
            <person name="Louis E.J."/>
            <person name="Nieduszynski C.A."/>
        </authorList>
    </citation>
    <scope>NUCLEOTIDE SEQUENCE [LARGE SCALE GENOMIC DNA]</scope>
    <source>
        <strain evidence="7">H-6 / AS 2.3317 / CBS 10644</strain>
    </source>
</reference>
<evidence type="ECO:0000313" key="7">
    <source>
        <dbReference type="Proteomes" id="UP000006968"/>
    </source>
</evidence>
<sequence length="793" mass="87239">MGSFLLPEFPLREIPVPYSYRVSSDIASSDGASTLVAAAGTHRNSSTTGAAAVQDDEEDIGELQRKRAVGSNESTPEHEGFKRLKQNNHIPINQRKLQSAGAPSIDKNGTHALTDLSEDTEKYLIVVDGASAAPSTLGLSMGVASHNIVAPAPATPAPATPALAPAASTVATVSSDANSNVNGTTINNNNLMEEGALPLSPTASSPGTTTPLAKATKTISSNNIADLIESKDSIISPEYLSDEICTAINNNLPHAYFKNLLFKLVANMDRSELSDLGTLIKDNLKRDLITSLPFEISLKVFNYLQYEDIINSLSVSQNWNKIIRKSTSLWKKLLISENFVSLKGFNSFNHKLSERYAKLSLQDRLRLSFLENMFILKNWYNPKFLPQRTTLRGHMTSVITRLQFEDNYVITGADDKMIRVYDSINKKFLLQLSGHDGGVWALKYVHGGILVSGSTDRTVRVWDIKKGCCTHVFKGHNSTVRCLDTVEYKNTKYIVTGSRDNTLHVWKLPKESATAATEAERNYPFVFNTPEENPYFVGVLRGHMASVRTVSGHGNIVVSGSYDNTLIVWDVAQMKCLYILSGHTDRIYSTIYDHERKRCISASLDSTIRIWDLENIWNNGECSYATNSASPCAKILGAMYTLQGHTALVGLLRLSDKFLVSAAADGSIRGWDANDYSRKFSYHHANLSPITTLYVSDNILVSGSEGQFNIYNLRSGKLVHSNILKDADQIWSVNFKGKTLVAAVEKRGQSFLEILDFSKASKINYVSNPVNPPSSSLESISTSLELARTTVIP</sequence>
<accession>J8PP46</accession>
<dbReference type="HOGENOM" id="CLU_000288_103_3_1"/>
<feature type="repeat" description="WD" evidence="3">
    <location>
        <begin position="580"/>
        <end position="615"/>
    </location>
</feature>
<dbReference type="SMART" id="SM00256">
    <property type="entry name" value="FBOX"/>
    <property type="match status" value="1"/>
</dbReference>
<dbReference type="PRINTS" id="PR00320">
    <property type="entry name" value="GPROTEINBRPT"/>
</dbReference>
<feature type="repeat" description="WD" evidence="3">
    <location>
        <begin position="473"/>
        <end position="516"/>
    </location>
</feature>
<dbReference type="Gene3D" id="2.130.10.10">
    <property type="entry name" value="YVTN repeat-like/Quinoprotein amine dehydrogenase"/>
    <property type="match status" value="1"/>
</dbReference>
<dbReference type="OrthoDB" id="190105at2759"/>
<dbReference type="InterPro" id="IPR036047">
    <property type="entry name" value="F-box-like_dom_sf"/>
</dbReference>
<dbReference type="CDD" id="cd00200">
    <property type="entry name" value="WD40"/>
    <property type="match status" value="1"/>
</dbReference>
<feature type="repeat" description="WD" evidence="3">
    <location>
        <begin position="540"/>
        <end position="579"/>
    </location>
</feature>
<dbReference type="Proteomes" id="UP000006968">
    <property type="component" value="Chromosome VI"/>
</dbReference>
<dbReference type="Gene3D" id="1.20.1280.50">
    <property type="match status" value="1"/>
</dbReference>